<dbReference type="RefSeq" id="WP_136833701.1">
    <property type="nucleotide sequence ID" value="NZ_SWBM01000010.1"/>
</dbReference>
<dbReference type="Proteomes" id="UP000307756">
    <property type="component" value="Unassembled WGS sequence"/>
</dbReference>
<evidence type="ECO:0000259" key="1">
    <source>
        <dbReference type="Pfam" id="PF13157"/>
    </source>
</evidence>
<reference evidence="2 3" key="1">
    <citation type="journal article" date="2011" name="J. Microbiol.">
        <title>Bacillus kyonggiensis sp. nov., isolated from soil of a lettuce field.</title>
        <authorList>
            <person name="Dong K."/>
            <person name="Lee S."/>
        </authorList>
    </citation>
    <scope>NUCLEOTIDE SEQUENCE [LARGE SCALE GENOMIC DNA]</scope>
    <source>
        <strain evidence="2 3">NB22</strain>
    </source>
</reference>
<dbReference type="OrthoDB" id="2878653at2"/>
<dbReference type="Pfam" id="PF13157">
    <property type="entry name" value="Enas"/>
    <property type="match status" value="1"/>
</dbReference>
<name>A0A4U1CYS1_9BACI</name>
<accession>A0A4U1CYS1</accession>
<comment type="caution">
    <text evidence="2">The sequence shown here is derived from an EMBL/GenBank/DDBJ whole genome shotgun (WGS) entry which is preliminary data.</text>
</comment>
<sequence>MLHKLIRSCWLLWPKELCVFNIIKKIDLEHHHTHDHDHDNEHDHHHNHTQSCTIIKEEFCGNFTDGEEMVWQAPSNHYLQGTFQVFNSSSSVADVTVSIDATPSIILPAVRPGFTISRAAINPTSFTINAPPGSNGTYCITLYKVLPFHHHEPVE</sequence>
<dbReference type="EMBL" id="SWBM01000010">
    <property type="protein sequence ID" value="TKC14319.1"/>
    <property type="molecule type" value="Genomic_DNA"/>
</dbReference>
<keyword evidence="3" id="KW-1185">Reference proteome</keyword>
<gene>
    <name evidence="2" type="ORF">FA727_22470</name>
</gene>
<organism evidence="2 3">
    <name type="scientific">Robertmurraya kyonggiensis</name>
    <dbReference type="NCBI Taxonomy" id="1037680"/>
    <lineage>
        <taxon>Bacteria</taxon>
        <taxon>Bacillati</taxon>
        <taxon>Bacillota</taxon>
        <taxon>Bacilli</taxon>
        <taxon>Bacillales</taxon>
        <taxon>Bacillaceae</taxon>
        <taxon>Robertmurraya</taxon>
    </lineage>
</organism>
<proteinExistence type="predicted"/>
<feature type="domain" description="Endospore appendages core" evidence="1">
    <location>
        <begin position="51"/>
        <end position="143"/>
    </location>
</feature>
<dbReference type="InterPro" id="IPR025055">
    <property type="entry name" value="Ena_core"/>
</dbReference>
<evidence type="ECO:0000313" key="2">
    <source>
        <dbReference type="EMBL" id="TKC14319.1"/>
    </source>
</evidence>
<protein>
    <recommendedName>
        <fullName evidence="1">Endospore appendages core domain-containing protein</fullName>
    </recommendedName>
</protein>
<dbReference type="AlphaFoldDB" id="A0A4U1CYS1"/>
<evidence type="ECO:0000313" key="3">
    <source>
        <dbReference type="Proteomes" id="UP000307756"/>
    </source>
</evidence>